<feature type="transmembrane region" description="Helical" evidence="1">
    <location>
        <begin position="100"/>
        <end position="128"/>
    </location>
</feature>
<dbReference type="EMBL" id="JAGRZL010000014">
    <property type="protein sequence ID" value="MBR7628519.1"/>
    <property type="molecule type" value="Genomic_DNA"/>
</dbReference>
<dbReference type="RefSeq" id="WP_108535754.1">
    <property type="nucleotide sequence ID" value="NZ_CAWQDX010000035.1"/>
</dbReference>
<evidence type="ECO:0000256" key="1">
    <source>
        <dbReference type="SAM" id="Phobius"/>
    </source>
</evidence>
<feature type="transmembrane region" description="Helical" evidence="1">
    <location>
        <begin position="33"/>
        <end position="51"/>
    </location>
</feature>
<evidence type="ECO:0000313" key="2">
    <source>
        <dbReference type="EMBL" id="MBR7628519.1"/>
    </source>
</evidence>
<feature type="transmembrane region" description="Helical" evidence="1">
    <location>
        <begin position="63"/>
        <end position="80"/>
    </location>
</feature>
<protein>
    <recommendedName>
        <fullName evidence="4">DUF975 family protein</fullName>
    </recommendedName>
</protein>
<evidence type="ECO:0000313" key="3">
    <source>
        <dbReference type="Proteomes" id="UP000675653"/>
    </source>
</evidence>
<proteinExistence type="predicted"/>
<organism evidence="2 3">
    <name type="scientific">Aeromonas popoffii</name>
    <dbReference type="NCBI Taxonomy" id="70856"/>
    <lineage>
        <taxon>Bacteria</taxon>
        <taxon>Pseudomonadati</taxon>
        <taxon>Pseudomonadota</taxon>
        <taxon>Gammaproteobacteria</taxon>
        <taxon>Aeromonadales</taxon>
        <taxon>Aeromonadaceae</taxon>
        <taxon>Aeromonas</taxon>
    </lineage>
</organism>
<feature type="transmembrane region" description="Helical" evidence="1">
    <location>
        <begin position="149"/>
        <end position="176"/>
    </location>
</feature>
<dbReference type="NCBIfam" id="NF041043">
    <property type="entry name" value="BPSS1780_fam"/>
    <property type="match status" value="1"/>
</dbReference>
<keyword evidence="3" id="KW-1185">Reference proteome</keyword>
<dbReference type="InterPro" id="IPR047798">
    <property type="entry name" value="BPSS1780-like"/>
</dbReference>
<feature type="transmembrane region" description="Helical" evidence="1">
    <location>
        <begin position="199"/>
        <end position="228"/>
    </location>
</feature>
<keyword evidence="1" id="KW-0472">Membrane</keyword>
<keyword evidence="1" id="KW-1133">Transmembrane helix</keyword>
<gene>
    <name evidence="2" type="ORF">KAT72_05630</name>
</gene>
<sequence length="258" mass="28110">MNGLSPLRAEPARHPIGRGWVWVRSGFDVFNKGMGVSVAMVLIWFAVGLLLERLPAGGLISQLLYMVWGAGWMVVAQRGYEGNQLKFADFFAGFRNKLTPLMLGGLLVLVLFTLIGLICLALLSMWGLTPLLTQDPASMVASVAQVQGLLLCLLLGLALLIPVLMAITFAPALIYFHDVGILQAARLSFKGCLINMWPFFWWGLIGAGLMLLGAALMLVGLLVVIPALNYSIYVAYRDIYLDVSQEVHTEAPLTGFEA</sequence>
<dbReference type="Proteomes" id="UP000675653">
    <property type="component" value="Unassembled WGS sequence"/>
</dbReference>
<reference evidence="2 3" key="1">
    <citation type="submission" date="2021-04" db="EMBL/GenBank/DDBJ databases">
        <title>Draft Genome of Aeromonas popoffii ID682, isolated from a natural water source in Idaho.</title>
        <authorList>
            <person name="Testerman T."/>
            <person name="Graf J."/>
        </authorList>
    </citation>
    <scope>NUCLEOTIDE SEQUENCE [LARGE SCALE GENOMIC DNA]</scope>
    <source>
        <strain evidence="2 3">ID682</strain>
    </source>
</reference>
<keyword evidence="1" id="KW-0812">Transmembrane</keyword>
<name>A0ABS5GQ35_9GAMM</name>
<comment type="caution">
    <text evidence="2">The sequence shown here is derived from an EMBL/GenBank/DDBJ whole genome shotgun (WGS) entry which is preliminary data.</text>
</comment>
<evidence type="ECO:0008006" key="4">
    <source>
        <dbReference type="Google" id="ProtNLM"/>
    </source>
</evidence>
<accession>A0ABS5GQ35</accession>